<gene>
    <name evidence="1" type="ORF">Ahy_B06g083750</name>
</gene>
<name>A0A444YQL8_ARAHY</name>
<dbReference type="AlphaFoldDB" id="A0A444YQL8"/>
<dbReference type="Proteomes" id="UP000289738">
    <property type="component" value="Chromosome B06"/>
</dbReference>
<evidence type="ECO:0000313" key="2">
    <source>
        <dbReference type="Proteomes" id="UP000289738"/>
    </source>
</evidence>
<sequence>MIHFKNARSRCYVSLSKSKEVKIATKVDLAELKKGPPYICSLLKKITSVDRANDMKYKSGKNQIFDALFRDKQLALSEDNSLFSIKDLKEKPYCKIHQATSHSTNNCVCFRDLIQKGIIEGRLKFDDGKKDMRVDTDPFDVGPIFLGINMVGFTYEFDTTLGDFETNVRLVYPGDGEGLLEFLMQQRLKDRNVSLCPRSNVVFDAEAAVIFEKEKMKELAHKEEQIRQRHPLDDKMDRVCEVLKKILFLHLIVHKL</sequence>
<proteinExistence type="predicted"/>
<reference evidence="1 2" key="1">
    <citation type="submission" date="2019-01" db="EMBL/GenBank/DDBJ databases">
        <title>Sequencing of cultivated peanut Arachis hypogaea provides insights into genome evolution and oil improvement.</title>
        <authorList>
            <person name="Chen X."/>
        </authorList>
    </citation>
    <scope>NUCLEOTIDE SEQUENCE [LARGE SCALE GENOMIC DNA]</scope>
    <source>
        <strain evidence="2">cv. Fuhuasheng</strain>
        <tissue evidence="1">Leaves</tissue>
    </source>
</reference>
<comment type="caution">
    <text evidence="1">The sequence shown here is derived from an EMBL/GenBank/DDBJ whole genome shotgun (WGS) entry which is preliminary data.</text>
</comment>
<dbReference type="EMBL" id="SDMP01000016">
    <property type="protein sequence ID" value="RYR04161.1"/>
    <property type="molecule type" value="Genomic_DNA"/>
</dbReference>
<keyword evidence="2" id="KW-1185">Reference proteome</keyword>
<accession>A0A444YQL8</accession>
<protein>
    <submittedName>
        <fullName evidence="1">Uncharacterized protein</fullName>
    </submittedName>
</protein>
<organism evidence="1 2">
    <name type="scientific">Arachis hypogaea</name>
    <name type="common">Peanut</name>
    <dbReference type="NCBI Taxonomy" id="3818"/>
    <lineage>
        <taxon>Eukaryota</taxon>
        <taxon>Viridiplantae</taxon>
        <taxon>Streptophyta</taxon>
        <taxon>Embryophyta</taxon>
        <taxon>Tracheophyta</taxon>
        <taxon>Spermatophyta</taxon>
        <taxon>Magnoliopsida</taxon>
        <taxon>eudicotyledons</taxon>
        <taxon>Gunneridae</taxon>
        <taxon>Pentapetalae</taxon>
        <taxon>rosids</taxon>
        <taxon>fabids</taxon>
        <taxon>Fabales</taxon>
        <taxon>Fabaceae</taxon>
        <taxon>Papilionoideae</taxon>
        <taxon>50 kb inversion clade</taxon>
        <taxon>dalbergioids sensu lato</taxon>
        <taxon>Dalbergieae</taxon>
        <taxon>Pterocarpus clade</taxon>
        <taxon>Arachis</taxon>
    </lineage>
</organism>
<evidence type="ECO:0000313" key="1">
    <source>
        <dbReference type="EMBL" id="RYR04161.1"/>
    </source>
</evidence>